<dbReference type="PANTHER" id="PTHR11364">
    <property type="entry name" value="THIOSULFATE SULFERTANSFERASE"/>
    <property type="match status" value="1"/>
</dbReference>
<dbReference type="Proteomes" id="UP000185478">
    <property type="component" value="Chromosome"/>
</dbReference>
<evidence type="ECO:0000313" key="5">
    <source>
        <dbReference type="Proteomes" id="UP000185478"/>
    </source>
</evidence>
<dbReference type="CDD" id="cd01449">
    <property type="entry name" value="TST_Repeat_2"/>
    <property type="match status" value="1"/>
</dbReference>
<keyword evidence="2" id="KW-0677">Repeat</keyword>
<dbReference type="Gene3D" id="3.40.250.10">
    <property type="entry name" value="Rhodanese-like domain"/>
    <property type="match status" value="2"/>
</dbReference>
<dbReference type="PANTHER" id="PTHR11364:SF27">
    <property type="entry name" value="SULFURTRANSFERASE"/>
    <property type="match status" value="1"/>
</dbReference>
<dbReference type="CDD" id="cd01448">
    <property type="entry name" value="TST_Repeat_1"/>
    <property type="match status" value="1"/>
</dbReference>
<protein>
    <submittedName>
        <fullName evidence="4">Sulfultransferase</fullName>
    </submittedName>
</protein>
<dbReference type="RefSeq" id="WP_075727730.1">
    <property type="nucleotide sequence ID" value="NZ_CP009245.1"/>
</dbReference>
<proteinExistence type="predicted"/>
<organism evidence="4 5">
    <name type="scientific">Corynebacterium aquilae DSM 44791</name>
    <dbReference type="NCBI Taxonomy" id="1431546"/>
    <lineage>
        <taxon>Bacteria</taxon>
        <taxon>Bacillati</taxon>
        <taxon>Actinomycetota</taxon>
        <taxon>Actinomycetes</taxon>
        <taxon>Mycobacteriales</taxon>
        <taxon>Corynebacteriaceae</taxon>
        <taxon>Corynebacterium</taxon>
    </lineage>
</organism>
<name>A0A1L7CI70_9CORY</name>
<dbReference type="SUPFAM" id="SSF52821">
    <property type="entry name" value="Rhodanese/Cell cycle control phosphatase"/>
    <property type="match status" value="2"/>
</dbReference>
<reference evidence="4 5" key="1">
    <citation type="submission" date="2014-08" db="EMBL/GenBank/DDBJ databases">
        <title>Complete genome sequence of Corynebacterium aquilae S-613T(T) (=DSM 44791(T)), isolated from the choana of a healthy golden eagle.</title>
        <authorList>
            <person name="Ruckert C."/>
            <person name="Albersmeier A."/>
            <person name="Winkler A."/>
            <person name="Kalinowski J."/>
        </authorList>
    </citation>
    <scope>NUCLEOTIDE SEQUENCE [LARGE SCALE GENOMIC DNA]</scope>
    <source>
        <strain evidence="4 5">S-613</strain>
    </source>
</reference>
<dbReference type="InterPro" id="IPR036873">
    <property type="entry name" value="Rhodanese-like_dom_sf"/>
</dbReference>
<feature type="domain" description="Rhodanese" evidence="3">
    <location>
        <begin position="161"/>
        <end position="273"/>
    </location>
</feature>
<dbReference type="InterPro" id="IPR001763">
    <property type="entry name" value="Rhodanese-like_dom"/>
</dbReference>
<evidence type="ECO:0000259" key="3">
    <source>
        <dbReference type="PROSITE" id="PS50206"/>
    </source>
</evidence>
<accession>A0A1L7CI70</accession>
<dbReference type="OrthoDB" id="9770030at2"/>
<dbReference type="KEGG" id="caqu:CAQU_11385"/>
<dbReference type="AlphaFoldDB" id="A0A1L7CI70"/>
<evidence type="ECO:0000256" key="1">
    <source>
        <dbReference type="ARBA" id="ARBA00022679"/>
    </source>
</evidence>
<dbReference type="STRING" id="1431546.CAQU_11385"/>
<keyword evidence="1 4" id="KW-0808">Transferase</keyword>
<dbReference type="Pfam" id="PF00581">
    <property type="entry name" value="Rhodanese"/>
    <property type="match status" value="2"/>
</dbReference>
<evidence type="ECO:0000313" key="4">
    <source>
        <dbReference type="EMBL" id="APT85551.1"/>
    </source>
</evidence>
<evidence type="ECO:0000256" key="2">
    <source>
        <dbReference type="ARBA" id="ARBA00022737"/>
    </source>
</evidence>
<keyword evidence="5" id="KW-1185">Reference proteome</keyword>
<dbReference type="SMART" id="SM00450">
    <property type="entry name" value="RHOD"/>
    <property type="match status" value="2"/>
</dbReference>
<dbReference type="GO" id="GO:0004792">
    <property type="term" value="F:thiosulfate-cyanide sulfurtransferase activity"/>
    <property type="evidence" value="ECO:0007669"/>
    <property type="project" value="TreeGrafter"/>
</dbReference>
<dbReference type="InterPro" id="IPR045078">
    <property type="entry name" value="TST/MPST-like"/>
</dbReference>
<dbReference type="PROSITE" id="PS50206">
    <property type="entry name" value="RHODANESE_3"/>
    <property type="match status" value="2"/>
</dbReference>
<gene>
    <name evidence="4" type="ORF">CAQU_11385</name>
</gene>
<sequence>MGITISAHELAQEIRRGGKNTILASFWLPGEGAGHTKYNSEHIPTSLFCDPATSLSSVPSSRQGRNPLPDADTLQRAFEEWGLDVNHNVIVYDGGKGLFAARAWWILTWAGIENVRILDGGMAAWEAAGYDVVGGPGNLHGHCTRRPNPGQLPVADIDDVKSGKYLLLDTREANRYAGKKEHLDLKAGHIPGAVNVPTRELFNEDNTYRSPEELKKIFRDAGVDDPSKVIVYSGSGIHSAVAIAAMHQAGLEGAAVYIGGWSQWCANPKNPVERGTE</sequence>
<feature type="domain" description="Rhodanese" evidence="3">
    <location>
        <begin position="39"/>
        <end position="134"/>
    </location>
</feature>
<dbReference type="EMBL" id="CP009245">
    <property type="protein sequence ID" value="APT85551.1"/>
    <property type="molecule type" value="Genomic_DNA"/>
</dbReference>